<evidence type="ECO:0008006" key="3">
    <source>
        <dbReference type="Google" id="ProtNLM"/>
    </source>
</evidence>
<proteinExistence type="predicted"/>
<protein>
    <recommendedName>
        <fullName evidence="3">SMI1/KNR4 family protein</fullName>
    </recommendedName>
</protein>
<keyword evidence="2" id="KW-1185">Reference proteome</keyword>
<dbReference type="Proteomes" id="UP001596174">
    <property type="component" value="Unassembled WGS sequence"/>
</dbReference>
<dbReference type="RefSeq" id="WP_380585001.1">
    <property type="nucleotide sequence ID" value="NZ_JBHSQJ010000078.1"/>
</dbReference>
<sequence length="178" mass="20533">MDAVLAELGPPPFNSADQAIWTEWERQGMIFPESFRAFVDAYGTGDLADFLTFYHPAATDPARSLLELINAAPDDDADMIEDGTLPHRYYPEPDGLLIWGTSSEGDRFSFRWINEDQYVIGVLLRQEFEYVELADDFDSMVMKAIRRENPWPWVDWFSGDPNWSFKMWRPRLPADGAQ</sequence>
<dbReference type="EMBL" id="JBHSQJ010000078">
    <property type="protein sequence ID" value="MFC5909316.1"/>
    <property type="molecule type" value="Genomic_DNA"/>
</dbReference>
<accession>A0ABW1G3S0</accession>
<evidence type="ECO:0000313" key="1">
    <source>
        <dbReference type="EMBL" id="MFC5909316.1"/>
    </source>
</evidence>
<dbReference type="SUPFAM" id="SSF160631">
    <property type="entry name" value="SMI1/KNR4-like"/>
    <property type="match status" value="1"/>
</dbReference>
<comment type="caution">
    <text evidence="1">The sequence shown here is derived from an EMBL/GenBank/DDBJ whole genome shotgun (WGS) entry which is preliminary data.</text>
</comment>
<organism evidence="1 2">
    <name type="scientific">Streptacidiphilus monticola</name>
    <dbReference type="NCBI Taxonomy" id="2161674"/>
    <lineage>
        <taxon>Bacteria</taxon>
        <taxon>Bacillati</taxon>
        <taxon>Actinomycetota</taxon>
        <taxon>Actinomycetes</taxon>
        <taxon>Kitasatosporales</taxon>
        <taxon>Streptomycetaceae</taxon>
        <taxon>Streptacidiphilus</taxon>
    </lineage>
</organism>
<name>A0ABW1G3S0_9ACTN</name>
<gene>
    <name evidence="1" type="ORF">ACFP3V_19110</name>
</gene>
<dbReference type="InterPro" id="IPR037883">
    <property type="entry name" value="Knr4/Smi1-like_sf"/>
</dbReference>
<reference evidence="2" key="1">
    <citation type="journal article" date="2019" name="Int. J. Syst. Evol. Microbiol.">
        <title>The Global Catalogue of Microorganisms (GCM) 10K type strain sequencing project: providing services to taxonomists for standard genome sequencing and annotation.</title>
        <authorList>
            <consortium name="The Broad Institute Genomics Platform"/>
            <consortium name="The Broad Institute Genome Sequencing Center for Infectious Disease"/>
            <person name="Wu L."/>
            <person name="Ma J."/>
        </authorList>
    </citation>
    <scope>NUCLEOTIDE SEQUENCE [LARGE SCALE GENOMIC DNA]</scope>
    <source>
        <strain evidence="2">JCM 4816</strain>
    </source>
</reference>
<evidence type="ECO:0000313" key="2">
    <source>
        <dbReference type="Proteomes" id="UP001596174"/>
    </source>
</evidence>